<feature type="transmembrane region" description="Helical" evidence="6">
    <location>
        <begin position="188"/>
        <end position="209"/>
    </location>
</feature>
<keyword evidence="3 6" id="KW-0812">Transmembrane</keyword>
<proteinExistence type="predicted"/>
<feature type="transmembrane region" description="Helical" evidence="6">
    <location>
        <begin position="240"/>
        <end position="260"/>
    </location>
</feature>
<sequence>MSDYEHGPRSGVPAWRTIVATGLLALSFAFSYMDRQILPLLFESVRHAFSMSDTQIGMLQGLAFSSFYAFAGIPLGWLVDRYHRVRIAAACVAVWGMATAACGLSGSFGQFFVARTGTAMGEAGCSPAAYSILSDMLSGRALLRATSVYNTGPYVGGGMALILGSVALRHFTDTGGIALPMAGHFAPWQAVFIVLGLPGLILSALLLLIREPKRREVGGHENDISTRATLKMLSGSSQLVFYYAGWVFISSGLFVLLTWFPSVMIREGFGTASTIGRPLGVMFLVVGLSGCFLSQLLLRNLNNRDLLSPLLRRLSIVLAMQIPLIAAFMHVDTPTAAYWFYACEVAVFSVATTFMVTPIQLVVPNRMRGRATGVFLMSNYMIGASLGPAAVGALSDRMAGDPHGLLTAFVTVLGVSCVGAVILMYLSSTRRLGAKEPCPAHADADAVAKQS</sequence>
<feature type="transmembrane region" description="Helical" evidence="6">
    <location>
        <begin position="337"/>
        <end position="362"/>
    </location>
</feature>
<dbReference type="EMBL" id="QEOB01000018">
    <property type="protein sequence ID" value="PVX75150.1"/>
    <property type="molecule type" value="Genomic_DNA"/>
</dbReference>
<comment type="caution">
    <text evidence="8">The sequence shown here is derived from an EMBL/GenBank/DDBJ whole genome shotgun (WGS) entry which is preliminary data.</text>
</comment>
<comment type="subcellular location">
    <subcellularLocation>
        <location evidence="1">Membrane</location>
        <topology evidence="1">Multi-pass membrane protein</topology>
    </subcellularLocation>
</comment>
<dbReference type="RefSeq" id="WP_165842044.1">
    <property type="nucleotide sequence ID" value="NZ_QEOB01000018.1"/>
</dbReference>
<gene>
    <name evidence="8" type="ORF">C7402_11882</name>
</gene>
<evidence type="ECO:0000256" key="2">
    <source>
        <dbReference type="ARBA" id="ARBA00022448"/>
    </source>
</evidence>
<protein>
    <submittedName>
        <fullName evidence="8">Sugar phosphate permease</fullName>
    </submittedName>
</protein>
<evidence type="ECO:0000256" key="4">
    <source>
        <dbReference type="ARBA" id="ARBA00022989"/>
    </source>
</evidence>
<evidence type="ECO:0000313" key="9">
    <source>
        <dbReference type="Proteomes" id="UP000245712"/>
    </source>
</evidence>
<organism evidence="8 9">
    <name type="scientific">Paraburkholderia unamae</name>
    <dbReference type="NCBI Taxonomy" id="219649"/>
    <lineage>
        <taxon>Bacteria</taxon>
        <taxon>Pseudomonadati</taxon>
        <taxon>Pseudomonadota</taxon>
        <taxon>Betaproteobacteria</taxon>
        <taxon>Burkholderiales</taxon>
        <taxon>Burkholderiaceae</taxon>
        <taxon>Paraburkholderia</taxon>
    </lineage>
</organism>
<dbReference type="InterPro" id="IPR020846">
    <property type="entry name" value="MFS_dom"/>
</dbReference>
<keyword evidence="2" id="KW-0813">Transport</keyword>
<feature type="transmembrane region" description="Helical" evidence="6">
    <location>
        <begin position="54"/>
        <end position="79"/>
    </location>
</feature>
<name>A0ABX5KHE3_9BURK</name>
<feature type="domain" description="Major facilitator superfamily (MFS) profile" evidence="7">
    <location>
        <begin position="20"/>
        <end position="431"/>
    </location>
</feature>
<feature type="transmembrane region" description="Helical" evidence="6">
    <location>
        <begin position="85"/>
        <end position="106"/>
    </location>
</feature>
<keyword evidence="5 6" id="KW-0472">Membrane</keyword>
<evidence type="ECO:0000256" key="1">
    <source>
        <dbReference type="ARBA" id="ARBA00004141"/>
    </source>
</evidence>
<feature type="transmembrane region" description="Helical" evidence="6">
    <location>
        <begin position="374"/>
        <end position="394"/>
    </location>
</feature>
<keyword evidence="9" id="KW-1185">Reference proteome</keyword>
<feature type="transmembrane region" description="Helical" evidence="6">
    <location>
        <begin position="148"/>
        <end position="168"/>
    </location>
</feature>
<evidence type="ECO:0000256" key="5">
    <source>
        <dbReference type="ARBA" id="ARBA00023136"/>
    </source>
</evidence>
<reference evidence="8 9" key="1">
    <citation type="submission" date="2018-05" db="EMBL/GenBank/DDBJ databases">
        <title>Genomic Encyclopedia of Type Strains, Phase IV (KMG-V): Genome sequencing to study the core and pangenomes of soil and plant-associated prokaryotes.</title>
        <authorList>
            <person name="Whitman W."/>
        </authorList>
    </citation>
    <scope>NUCLEOTIDE SEQUENCE [LARGE SCALE GENOMIC DNA]</scope>
    <source>
        <strain evidence="8 9">SCZa-39</strain>
    </source>
</reference>
<dbReference type="PANTHER" id="PTHR23505:SF79">
    <property type="entry name" value="PROTEIN SPINSTER"/>
    <property type="match status" value="1"/>
</dbReference>
<evidence type="ECO:0000259" key="7">
    <source>
        <dbReference type="PROSITE" id="PS50850"/>
    </source>
</evidence>
<dbReference type="Proteomes" id="UP000245712">
    <property type="component" value="Unassembled WGS sequence"/>
</dbReference>
<accession>A0ABX5KHE3</accession>
<dbReference type="PROSITE" id="PS50850">
    <property type="entry name" value="MFS"/>
    <property type="match status" value="1"/>
</dbReference>
<evidence type="ECO:0000256" key="6">
    <source>
        <dbReference type="SAM" id="Phobius"/>
    </source>
</evidence>
<keyword evidence="4 6" id="KW-1133">Transmembrane helix</keyword>
<dbReference type="Gene3D" id="1.20.1250.20">
    <property type="entry name" value="MFS general substrate transporter like domains"/>
    <property type="match status" value="1"/>
</dbReference>
<feature type="transmembrane region" description="Helical" evidence="6">
    <location>
        <begin position="12"/>
        <end position="33"/>
    </location>
</feature>
<dbReference type="Pfam" id="PF07690">
    <property type="entry name" value="MFS_1"/>
    <property type="match status" value="1"/>
</dbReference>
<dbReference type="InterPro" id="IPR011701">
    <property type="entry name" value="MFS"/>
</dbReference>
<feature type="transmembrane region" description="Helical" evidence="6">
    <location>
        <begin position="310"/>
        <end position="331"/>
    </location>
</feature>
<evidence type="ECO:0000313" key="8">
    <source>
        <dbReference type="EMBL" id="PVX75150.1"/>
    </source>
</evidence>
<evidence type="ECO:0000256" key="3">
    <source>
        <dbReference type="ARBA" id="ARBA00022692"/>
    </source>
</evidence>
<feature type="transmembrane region" description="Helical" evidence="6">
    <location>
        <begin position="406"/>
        <end position="426"/>
    </location>
</feature>
<dbReference type="SUPFAM" id="SSF103473">
    <property type="entry name" value="MFS general substrate transporter"/>
    <property type="match status" value="1"/>
</dbReference>
<feature type="transmembrane region" description="Helical" evidence="6">
    <location>
        <begin position="280"/>
        <end position="298"/>
    </location>
</feature>
<dbReference type="InterPro" id="IPR044770">
    <property type="entry name" value="MFS_spinster-like"/>
</dbReference>
<dbReference type="PANTHER" id="PTHR23505">
    <property type="entry name" value="SPINSTER"/>
    <property type="match status" value="1"/>
</dbReference>
<dbReference type="InterPro" id="IPR036259">
    <property type="entry name" value="MFS_trans_sf"/>
</dbReference>